<keyword evidence="6 10" id="KW-0324">Glycolysis</keyword>
<evidence type="ECO:0000256" key="10">
    <source>
        <dbReference type="RuleBase" id="RU363013"/>
    </source>
</evidence>
<dbReference type="CDD" id="cd00311">
    <property type="entry name" value="TIM"/>
    <property type="match status" value="1"/>
</dbReference>
<dbReference type="GO" id="GO:0046166">
    <property type="term" value="P:glyceraldehyde-3-phosphate biosynthetic process"/>
    <property type="evidence" value="ECO:0007669"/>
    <property type="project" value="TreeGrafter"/>
</dbReference>
<dbReference type="GO" id="GO:0019563">
    <property type="term" value="P:glycerol catabolic process"/>
    <property type="evidence" value="ECO:0007669"/>
    <property type="project" value="TreeGrafter"/>
</dbReference>
<dbReference type="FunFam" id="3.20.20.70:FF:000016">
    <property type="entry name" value="Triosephosphate isomerase"/>
    <property type="match status" value="1"/>
</dbReference>
<dbReference type="EMBL" id="JATAAI010000019">
    <property type="protein sequence ID" value="KAK1738956.1"/>
    <property type="molecule type" value="Genomic_DNA"/>
</dbReference>
<protein>
    <recommendedName>
        <fullName evidence="10">Triosephosphate isomerase</fullName>
        <ecNumber evidence="10">5.3.1.1</ecNumber>
    </recommendedName>
</protein>
<dbReference type="PROSITE" id="PS51440">
    <property type="entry name" value="TIM_2"/>
    <property type="match status" value="1"/>
</dbReference>
<dbReference type="PROSITE" id="PS00171">
    <property type="entry name" value="TIM_1"/>
    <property type="match status" value="1"/>
</dbReference>
<comment type="pathway">
    <text evidence="2 10">Carbohydrate biosynthesis; gluconeogenesis.</text>
</comment>
<evidence type="ECO:0000256" key="7">
    <source>
        <dbReference type="ARBA" id="ARBA00023235"/>
    </source>
</evidence>
<dbReference type="InterPro" id="IPR035990">
    <property type="entry name" value="TIM_sf"/>
</dbReference>
<name>A0AAD9D990_9STRA</name>
<comment type="pathway">
    <text evidence="1 10">Carbohydrate degradation; glycolysis; D-glyceraldehyde 3-phosphate from glycerone phosphate: step 1/1.</text>
</comment>
<comment type="function">
    <text evidence="9">Catalyzes the interconversion of glyceraldehyde 3-phosphate and dihydroxyacetone phosphate in the glycolytic and gluconeogenic pathways.</text>
</comment>
<evidence type="ECO:0000256" key="9">
    <source>
        <dbReference type="ARBA" id="ARBA00056661"/>
    </source>
</evidence>
<dbReference type="GO" id="GO:0006094">
    <property type="term" value="P:gluconeogenesis"/>
    <property type="evidence" value="ECO:0007669"/>
    <property type="project" value="UniProtKB-KW"/>
</dbReference>
<dbReference type="InterPro" id="IPR020861">
    <property type="entry name" value="Triosephosphate_isomerase_AS"/>
</dbReference>
<evidence type="ECO:0000313" key="12">
    <source>
        <dbReference type="Proteomes" id="UP001224775"/>
    </source>
</evidence>
<dbReference type="HAMAP" id="MF_00147_B">
    <property type="entry name" value="TIM_B"/>
    <property type="match status" value="1"/>
</dbReference>
<comment type="subunit">
    <text evidence="4">Homodimer.</text>
</comment>
<dbReference type="Proteomes" id="UP001224775">
    <property type="component" value="Unassembled WGS sequence"/>
</dbReference>
<organism evidence="11 12">
    <name type="scientific">Skeletonema marinoi</name>
    <dbReference type="NCBI Taxonomy" id="267567"/>
    <lineage>
        <taxon>Eukaryota</taxon>
        <taxon>Sar</taxon>
        <taxon>Stramenopiles</taxon>
        <taxon>Ochrophyta</taxon>
        <taxon>Bacillariophyta</taxon>
        <taxon>Coscinodiscophyceae</taxon>
        <taxon>Thalassiosirophycidae</taxon>
        <taxon>Thalassiosirales</taxon>
        <taxon>Skeletonemataceae</taxon>
        <taxon>Skeletonema</taxon>
        <taxon>Skeletonema marinoi-dohrnii complex</taxon>
    </lineage>
</organism>
<comment type="catalytic activity">
    <reaction evidence="8">
        <text>D-glyceraldehyde 3-phosphate = dihydroxyacetone phosphate</text>
        <dbReference type="Rhea" id="RHEA:18585"/>
        <dbReference type="ChEBI" id="CHEBI:57642"/>
        <dbReference type="ChEBI" id="CHEBI:59776"/>
        <dbReference type="EC" id="5.3.1.1"/>
    </reaction>
    <physiologicalReaction direction="left-to-right" evidence="8">
        <dbReference type="Rhea" id="RHEA:18586"/>
    </physiologicalReaction>
</comment>
<dbReference type="InterPro" id="IPR022896">
    <property type="entry name" value="TrioseP_Isoase_bac/euk"/>
</dbReference>
<gene>
    <name evidence="11" type="ORF">QTG54_010272</name>
</gene>
<dbReference type="InterPro" id="IPR000652">
    <property type="entry name" value="Triosephosphate_isomerase"/>
</dbReference>
<dbReference type="AlphaFoldDB" id="A0AAD9D990"/>
<dbReference type="GO" id="GO:0006096">
    <property type="term" value="P:glycolytic process"/>
    <property type="evidence" value="ECO:0007669"/>
    <property type="project" value="UniProtKB-KW"/>
</dbReference>
<dbReference type="PANTHER" id="PTHR21139">
    <property type="entry name" value="TRIOSEPHOSPHATE ISOMERASE"/>
    <property type="match status" value="1"/>
</dbReference>
<evidence type="ECO:0000256" key="8">
    <source>
        <dbReference type="ARBA" id="ARBA00052432"/>
    </source>
</evidence>
<keyword evidence="5 10" id="KW-0312">Gluconeogenesis</keyword>
<dbReference type="Pfam" id="PF00121">
    <property type="entry name" value="TIM"/>
    <property type="match status" value="1"/>
</dbReference>
<evidence type="ECO:0000256" key="2">
    <source>
        <dbReference type="ARBA" id="ARBA00004742"/>
    </source>
</evidence>
<keyword evidence="7 10" id="KW-0413">Isomerase</keyword>
<evidence type="ECO:0000256" key="4">
    <source>
        <dbReference type="ARBA" id="ARBA00011738"/>
    </source>
</evidence>
<dbReference type="InterPro" id="IPR013785">
    <property type="entry name" value="Aldolase_TIM"/>
</dbReference>
<keyword evidence="12" id="KW-1185">Reference proteome</keyword>
<dbReference type="Gene3D" id="3.20.20.70">
    <property type="entry name" value="Aldolase class I"/>
    <property type="match status" value="1"/>
</dbReference>
<accession>A0AAD9D990</accession>
<dbReference type="GO" id="GO:0005829">
    <property type="term" value="C:cytosol"/>
    <property type="evidence" value="ECO:0007669"/>
    <property type="project" value="TreeGrafter"/>
</dbReference>
<dbReference type="NCBIfam" id="TIGR00419">
    <property type="entry name" value="tim"/>
    <property type="match status" value="1"/>
</dbReference>
<comment type="similarity">
    <text evidence="3 10">Belongs to the triosephosphate isomerase family.</text>
</comment>
<evidence type="ECO:0000256" key="5">
    <source>
        <dbReference type="ARBA" id="ARBA00022432"/>
    </source>
</evidence>
<reference evidence="11" key="1">
    <citation type="submission" date="2023-06" db="EMBL/GenBank/DDBJ databases">
        <title>Survivors Of The Sea: Transcriptome response of Skeletonema marinoi to long-term dormancy.</title>
        <authorList>
            <person name="Pinder M.I.M."/>
            <person name="Kourtchenko O."/>
            <person name="Robertson E.K."/>
            <person name="Larsson T."/>
            <person name="Maumus F."/>
            <person name="Osuna-Cruz C.M."/>
            <person name="Vancaester E."/>
            <person name="Stenow R."/>
            <person name="Vandepoele K."/>
            <person name="Ploug H."/>
            <person name="Bruchert V."/>
            <person name="Godhe A."/>
            <person name="Topel M."/>
        </authorList>
    </citation>
    <scope>NUCLEOTIDE SEQUENCE</scope>
    <source>
        <strain evidence="11">R05AC</strain>
    </source>
</reference>
<proteinExistence type="inferred from homology"/>
<evidence type="ECO:0000256" key="3">
    <source>
        <dbReference type="ARBA" id="ARBA00007422"/>
    </source>
</evidence>
<evidence type="ECO:0000256" key="6">
    <source>
        <dbReference type="ARBA" id="ARBA00023152"/>
    </source>
</evidence>
<evidence type="ECO:0000256" key="1">
    <source>
        <dbReference type="ARBA" id="ARBA00004680"/>
    </source>
</evidence>
<comment type="caution">
    <text evidence="11">The sequence shown here is derived from an EMBL/GenBank/DDBJ whole genome shotgun (WGS) entry which is preliminary data.</text>
</comment>
<dbReference type="SUPFAM" id="SSF51351">
    <property type="entry name" value="Triosephosphate isomerase (TIM)"/>
    <property type="match status" value="1"/>
</dbReference>
<sequence length="276" mass="28785">MAFADSCSRPAGASKGSDAAEGTRKYLLGGNWKANGTVASCEKIIAEFNGAGPIPANAEAVVGVPFIHIPICLQSLRSDVEIAAQNCSLTGTGAYTGETCASQLKDMGVTWVILGHSERREGFGMAGEDSELVAKKTKMALSEGLKVMICIGEKKEEREAGTTMDVCAEQLKPCAEILSKEDWANVSIAYEPVWAIGTGLTATPEMAQETHANIRQWVADNVGADVAAAVRIQYGGSMKGANAEGLLAQPDIDGGLIGGASLTLDFFNCINAVPSP</sequence>
<evidence type="ECO:0000313" key="11">
    <source>
        <dbReference type="EMBL" id="KAK1738956.1"/>
    </source>
</evidence>
<dbReference type="EC" id="5.3.1.1" evidence="10"/>
<dbReference type="PANTHER" id="PTHR21139:SF2">
    <property type="entry name" value="TRIOSEPHOSPHATE ISOMERASE"/>
    <property type="match status" value="1"/>
</dbReference>
<dbReference type="GO" id="GO:0004807">
    <property type="term" value="F:triose-phosphate isomerase activity"/>
    <property type="evidence" value="ECO:0007669"/>
    <property type="project" value="UniProtKB-EC"/>
</dbReference>